<reference evidence="4 5" key="1">
    <citation type="submission" date="2022-08" db="EMBL/GenBank/DDBJ databases">
        <title>Bacterial and archaeal communities from various locations to study Microbial Dark Matter (Phase II).</title>
        <authorList>
            <person name="Stepanauskas R."/>
        </authorList>
    </citation>
    <scope>NUCLEOTIDE SEQUENCE [LARGE SCALE GENOMIC DNA]</scope>
    <source>
        <strain evidence="4 5">PD1</strain>
    </source>
</reference>
<evidence type="ECO:0000313" key="4">
    <source>
        <dbReference type="EMBL" id="MCS3919906.1"/>
    </source>
</evidence>
<name>A0ABT2EPM4_9BACT</name>
<gene>
    <name evidence="4" type="ORF">M2350_002323</name>
</gene>
<dbReference type="PANTHER" id="PTHR39965">
    <property type="entry name" value="CRISPR SYSTEM CMR SUBUNIT CMR6"/>
    <property type="match status" value="1"/>
</dbReference>
<organism evidence="4 5">
    <name type="scientific">Candidatus Fervidibacter sacchari</name>
    <dbReference type="NCBI Taxonomy" id="1448929"/>
    <lineage>
        <taxon>Bacteria</taxon>
        <taxon>Candidatus Fervidibacterota</taxon>
        <taxon>Candidatus Fervidibacter</taxon>
    </lineage>
</organism>
<evidence type="ECO:0000256" key="1">
    <source>
        <dbReference type="ARBA" id="ARBA00023118"/>
    </source>
</evidence>
<feature type="region of interest" description="Disordered" evidence="2">
    <location>
        <begin position="1"/>
        <end position="20"/>
    </location>
</feature>
<dbReference type="EMBL" id="JANUCP010000004">
    <property type="protein sequence ID" value="MCS3919906.1"/>
    <property type="molecule type" value="Genomic_DNA"/>
</dbReference>
<feature type="compositionally biased region" description="Low complexity" evidence="2">
    <location>
        <begin position="1"/>
        <end position="18"/>
    </location>
</feature>
<dbReference type="InterPro" id="IPR005537">
    <property type="entry name" value="RAMP_III_fam"/>
</dbReference>
<dbReference type="PANTHER" id="PTHR39965:SF1">
    <property type="entry name" value="CRISPR SYSTEM CMR SUBUNIT CMR6"/>
    <property type="match status" value="1"/>
</dbReference>
<proteinExistence type="predicted"/>
<evidence type="ECO:0000256" key="2">
    <source>
        <dbReference type="SAM" id="MobiDB-lite"/>
    </source>
</evidence>
<sequence length="282" mass="32131">MGRQQPQRQPQQRQEQTPILPLPAEVRQVASNGNRCDNIGLWLDRFLTVNPQNWELTQDAKHRQHLMQLTRQPTWQSRVREQLNALQKRYEAMLKWYEQRGFAVKRIQAQPVWRFVVGLGAAHVLETGITLHRIFGLPIIPGSALKGAARAYARIVEGKSEDDPELIAVFGTTEQAGSVIFFDAIPLKVPKFQLDIMNPHYPQYYDNRGGTSKEPVPPADWDSPRPVFFLTVTETPYRFAIASRSEQGNRLLDLAEKWLKGALTELGIGAKTNADYGFWDVS</sequence>
<protein>
    <submittedName>
        <fullName evidence="4">CRISPR-associated protein Cmr6</fullName>
    </submittedName>
</protein>
<dbReference type="Pfam" id="PF03787">
    <property type="entry name" value="RAMPs"/>
    <property type="match status" value="1"/>
</dbReference>
<keyword evidence="1" id="KW-0051">Antiviral defense</keyword>
<evidence type="ECO:0000313" key="5">
    <source>
        <dbReference type="Proteomes" id="UP001204798"/>
    </source>
</evidence>
<keyword evidence="5" id="KW-1185">Reference proteome</keyword>
<accession>A0ABT2EPM4</accession>
<comment type="caution">
    <text evidence="4">The sequence shown here is derived from an EMBL/GenBank/DDBJ whole genome shotgun (WGS) entry which is preliminary data.</text>
</comment>
<dbReference type="RefSeq" id="WP_259096848.1">
    <property type="nucleotide sequence ID" value="NZ_CP130454.1"/>
</dbReference>
<dbReference type="InterPro" id="IPR010172">
    <property type="entry name" value="CRISPR-assoc_prot_TM1791"/>
</dbReference>
<dbReference type="Proteomes" id="UP001204798">
    <property type="component" value="Unassembled WGS sequence"/>
</dbReference>
<feature type="domain" description="CRISPR type III-associated protein" evidence="3">
    <location>
        <begin position="117"/>
        <end position="278"/>
    </location>
</feature>
<evidence type="ECO:0000259" key="3">
    <source>
        <dbReference type="Pfam" id="PF03787"/>
    </source>
</evidence>
<dbReference type="NCBIfam" id="TIGR01898">
    <property type="entry name" value="cas_TM1791_cmr6"/>
    <property type="match status" value="1"/>
</dbReference>